<dbReference type="GO" id="GO:0008270">
    <property type="term" value="F:zinc ion binding"/>
    <property type="evidence" value="ECO:0007669"/>
    <property type="project" value="UniProtKB-KW"/>
</dbReference>
<dbReference type="InterPro" id="IPR000093">
    <property type="entry name" value="DNA_Rcmb_RecR"/>
</dbReference>
<dbReference type="Pfam" id="PF21175">
    <property type="entry name" value="RecR_C"/>
    <property type="match status" value="1"/>
</dbReference>
<comment type="similarity">
    <text evidence="7">Belongs to the RecR family.</text>
</comment>
<dbReference type="InterPro" id="IPR023627">
    <property type="entry name" value="Rcmb_RecR"/>
</dbReference>
<evidence type="ECO:0000256" key="1">
    <source>
        <dbReference type="ARBA" id="ARBA00022723"/>
    </source>
</evidence>
<evidence type="ECO:0000259" key="8">
    <source>
        <dbReference type="PROSITE" id="PS50880"/>
    </source>
</evidence>
<name>A0A511RH39_9DEIN</name>
<dbReference type="EMBL" id="BJXN01000002">
    <property type="protein sequence ID" value="GEM88963.1"/>
    <property type="molecule type" value="Genomic_DNA"/>
</dbReference>
<gene>
    <name evidence="7 9" type="primary">recR</name>
    <name evidence="9" type="ORF">ODE01S_03970</name>
</gene>
<dbReference type="PANTHER" id="PTHR30446">
    <property type="entry name" value="RECOMBINATION PROTEIN RECR"/>
    <property type="match status" value="1"/>
</dbReference>
<dbReference type="InterPro" id="IPR015967">
    <property type="entry name" value="Rcmb_RecR_Znf"/>
</dbReference>
<evidence type="ECO:0000256" key="7">
    <source>
        <dbReference type="HAMAP-Rule" id="MF_00017"/>
    </source>
</evidence>
<dbReference type="RefSeq" id="WP_147145286.1">
    <property type="nucleotide sequence ID" value="NZ_BJXN01000002.1"/>
</dbReference>
<protein>
    <recommendedName>
        <fullName evidence="7">Recombination protein RecR</fullName>
    </recommendedName>
</protein>
<dbReference type="GO" id="GO:0006310">
    <property type="term" value="P:DNA recombination"/>
    <property type="evidence" value="ECO:0007669"/>
    <property type="project" value="UniProtKB-UniRule"/>
</dbReference>
<dbReference type="SUPFAM" id="SSF111304">
    <property type="entry name" value="Recombination protein RecR"/>
    <property type="match status" value="1"/>
</dbReference>
<dbReference type="Pfam" id="PF02132">
    <property type="entry name" value="RecR_ZnF"/>
    <property type="match status" value="1"/>
</dbReference>
<feature type="zinc finger region" description="C4-type" evidence="7">
    <location>
        <begin position="56"/>
        <end position="71"/>
    </location>
</feature>
<dbReference type="GO" id="GO:0003677">
    <property type="term" value="F:DNA binding"/>
    <property type="evidence" value="ECO:0007669"/>
    <property type="project" value="UniProtKB-UniRule"/>
</dbReference>
<proteinExistence type="inferred from homology"/>
<dbReference type="Gene3D" id="3.40.1360.10">
    <property type="match status" value="1"/>
</dbReference>
<evidence type="ECO:0000313" key="9">
    <source>
        <dbReference type="EMBL" id="GEM88963.1"/>
    </source>
</evidence>
<dbReference type="Pfam" id="PF21176">
    <property type="entry name" value="RecR_HhH"/>
    <property type="match status" value="1"/>
</dbReference>
<dbReference type="HAMAP" id="MF_00017">
    <property type="entry name" value="RecR"/>
    <property type="match status" value="1"/>
</dbReference>
<dbReference type="PROSITE" id="PS01300">
    <property type="entry name" value="RECR"/>
    <property type="match status" value="1"/>
</dbReference>
<evidence type="ECO:0000256" key="4">
    <source>
        <dbReference type="ARBA" id="ARBA00022833"/>
    </source>
</evidence>
<dbReference type="InterPro" id="IPR034137">
    <property type="entry name" value="TOPRIM_RecR"/>
</dbReference>
<evidence type="ECO:0000256" key="6">
    <source>
        <dbReference type="ARBA" id="ARBA00023204"/>
    </source>
</evidence>
<feature type="domain" description="Toprim" evidence="8">
    <location>
        <begin position="79"/>
        <end position="172"/>
    </location>
</feature>
<dbReference type="Pfam" id="PF13662">
    <property type="entry name" value="Toprim_4"/>
    <property type="match status" value="1"/>
</dbReference>
<dbReference type="CDD" id="cd01025">
    <property type="entry name" value="TOPRIM_recR"/>
    <property type="match status" value="1"/>
</dbReference>
<keyword evidence="6 7" id="KW-0234">DNA repair</keyword>
<reference evidence="9 10" key="1">
    <citation type="submission" date="2019-07" db="EMBL/GenBank/DDBJ databases">
        <title>Whole genome shotgun sequence of Oceanithermus desulfurans NBRC 100063.</title>
        <authorList>
            <person name="Hosoyama A."/>
            <person name="Uohara A."/>
            <person name="Ohji S."/>
            <person name="Ichikawa N."/>
        </authorList>
    </citation>
    <scope>NUCLEOTIDE SEQUENCE [LARGE SCALE GENOMIC DNA]</scope>
    <source>
        <strain evidence="9 10">NBRC 100063</strain>
    </source>
</reference>
<dbReference type="Gene3D" id="1.10.8.420">
    <property type="entry name" value="RecR Domain 1"/>
    <property type="match status" value="1"/>
</dbReference>
<sequence length="197" mass="20709">MRYPDRLLALIRALARLPGVGPKSAQKLGLHLAQNKAEAGELAAALEEVRRHVGVCERCGNLAEGPLCPVCSDPARDAGVIAVVETAADVLAIEKSGEYAGVYHVLGGALNPLEGVGPEQLRVESLLERARSAREVILATSMTVEGEATAAYLSERLAGTPAKLSRPAYGLPVGGTLEYVDEVTLARALAHRQPVSE</sequence>
<dbReference type="NCBIfam" id="TIGR00615">
    <property type="entry name" value="recR"/>
    <property type="match status" value="1"/>
</dbReference>
<keyword evidence="5 7" id="KW-0233">DNA recombination</keyword>
<comment type="caution">
    <text evidence="9">The sequence shown here is derived from an EMBL/GenBank/DDBJ whole genome shotgun (WGS) entry which is preliminary data.</text>
</comment>
<keyword evidence="1 7" id="KW-0479">Metal-binding</keyword>
<organism evidence="9 10">
    <name type="scientific">Oceanithermus desulfurans NBRC 100063</name>
    <dbReference type="NCBI Taxonomy" id="1227550"/>
    <lineage>
        <taxon>Bacteria</taxon>
        <taxon>Thermotogati</taxon>
        <taxon>Deinococcota</taxon>
        <taxon>Deinococci</taxon>
        <taxon>Thermales</taxon>
        <taxon>Thermaceae</taxon>
        <taxon>Oceanithermus</taxon>
    </lineage>
</organism>
<evidence type="ECO:0000256" key="2">
    <source>
        <dbReference type="ARBA" id="ARBA00022763"/>
    </source>
</evidence>
<dbReference type="OrthoDB" id="9802672at2"/>
<dbReference type="PROSITE" id="PS50880">
    <property type="entry name" value="TOPRIM"/>
    <property type="match status" value="1"/>
</dbReference>
<evidence type="ECO:0000313" key="10">
    <source>
        <dbReference type="Proteomes" id="UP000321827"/>
    </source>
</evidence>
<comment type="function">
    <text evidence="7">May play a role in DNA repair. It seems to be involved in an RecBC-independent recombinational process of DNA repair. It may act with RecF and RecO.</text>
</comment>
<dbReference type="AlphaFoldDB" id="A0A511RH39"/>
<keyword evidence="3 7" id="KW-0863">Zinc-finger</keyword>
<dbReference type="Proteomes" id="UP000321827">
    <property type="component" value="Unassembled WGS sequence"/>
</dbReference>
<dbReference type="PANTHER" id="PTHR30446:SF0">
    <property type="entry name" value="RECOMBINATION PROTEIN RECR"/>
    <property type="match status" value="1"/>
</dbReference>
<accession>A0A511RH39</accession>
<evidence type="ECO:0000256" key="3">
    <source>
        <dbReference type="ARBA" id="ARBA00022771"/>
    </source>
</evidence>
<evidence type="ECO:0000256" key="5">
    <source>
        <dbReference type="ARBA" id="ARBA00023172"/>
    </source>
</evidence>
<dbReference type="SMART" id="SM00493">
    <property type="entry name" value="TOPRIM"/>
    <property type="match status" value="1"/>
</dbReference>
<dbReference type="Gene3D" id="6.10.250.240">
    <property type="match status" value="1"/>
</dbReference>
<keyword evidence="2 7" id="KW-0227">DNA damage</keyword>
<keyword evidence="4 7" id="KW-0862">Zinc</keyword>
<dbReference type="GO" id="GO:0006281">
    <property type="term" value="P:DNA repair"/>
    <property type="evidence" value="ECO:0007669"/>
    <property type="project" value="UniProtKB-UniRule"/>
</dbReference>
<dbReference type="InterPro" id="IPR006171">
    <property type="entry name" value="TOPRIM_dom"/>
</dbReference>